<evidence type="ECO:0000256" key="1">
    <source>
        <dbReference type="ARBA" id="ARBA00023015"/>
    </source>
</evidence>
<evidence type="ECO:0000256" key="2">
    <source>
        <dbReference type="ARBA" id="ARBA00023125"/>
    </source>
</evidence>
<dbReference type="PRINTS" id="PR00455">
    <property type="entry name" value="HTHTETR"/>
</dbReference>
<dbReference type="PROSITE" id="PS50977">
    <property type="entry name" value="HTH_TETR_2"/>
    <property type="match status" value="1"/>
</dbReference>
<feature type="domain" description="HTH tetR-type" evidence="5">
    <location>
        <begin position="6"/>
        <end position="65"/>
    </location>
</feature>
<evidence type="ECO:0000259" key="5">
    <source>
        <dbReference type="PROSITE" id="PS50977"/>
    </source>
</evidence>
<dbReference type="InterPro" id="IPR050109">
    <property type="entry name" value="HTH-type_TetR-like_transc_reg"/>
</dbReference>
<sequence length="183" mass="19259">MRADAARNRARVLAVAYETFAADGLSVPVDEIARRAGVGAGTVYRHFPTKEALFQAVIAERIRGVVEEGRTLLAEADPADAIFLFLRSMVLQWGAADRGLVDALSGSGIDVNTVVPEAEGEYLAVLGDLLAAAQSAGTVRRDVAVSDVKALLVGCQAMQSYNADAAEHVTSVVFDGLRAKGTQ</sequence>
<keyword evidence="1" id="KW-0805">Transcription regulation</keyword>
<protein>
    <submittedName>
        <fullName evidence="6">TetR family transcriptional regulator</fullName>
    </submittedName>
</protein>
<dbReference type="OrthoDB" id="9795011at2"/>
<dbReference type="InterPro" id="IPR009057">
    <property type="entry name" value="Homeodomain-like_sf"/>
</dbReference>
<dbReference type="EMBL" id="MLHV01000030">
    <property type="protein sequence ID" value="OHT92248.1"/>
    <property type="molecule type" value="Genomic_DNA"/>
</dbReference>
<name>A0A1S1JR94_9MYCO</name>
<dbReference type="PANTHER" id="PTHR30055:SF234">
    <property type="entry name" value="HTH-TYPE TRANSCRIPTIONAL REGULATOR BETI"/>
    <property type="match status" value="1"/>
</dbReference>
<dbReference type="InterPro" id="IPR001647">
    <property type="entry name" value="HTH_TetR"/>
</dbReference>
<organism evidence="6 7">
    <name type="scientific">Mycobacterium syngnathidarum</name>
    <dbReference type="NCBI Taxonomy" id="1908205"/>
    <lineage>
        <taxon>Bacteria</taxon>
        <taxon>Bacillati</taxon>
        <taxon>Actinomycetota</taxon>
        <taxon>Actinomycetes</taxon>
        <taxon>Mycobacteriales</taxon>
        <taxon>Mycobacteriaceae</taxon>
        <taxon>Mycobacterium</taxon>
    </lineage>
</organism>
<proteinExistence type="predicted"/>
<dbReference type="Gene3D" id="1.10.357.10">
    <property type="entry name" value="Tetracycline Repressor, domain 2"/>
    <property type="match status" value="1"/>
</dbReference>
<evidence type="ECO:0000256" key="4">
    <source>
        <dbReference type="PROSITE-ProRule" id="PRU00335"/>
    </source>
</evidence>
<feature type="DNA-binding region" description="H-T-H motif" evidence="4">
    <location>
        <begin position="28"/>
        <end position="47"/>
    </location>
</feature>
<dbReference type="Proteomes" id="UP000179636">
    <property type="component" value="Unassembled WGS sequence"/>
</dbReference>
<keyword evidence="7" id="KW-1185">Reference proteome</keyword>
<evidence type="ECO:0000256" key="3">
    <source>
        <dbReference type="ARBA" id="ARBA00023163"/>
    </source>
</evidence>
<evidence type="ECO:0000313" key="7">
    <source>
        <dbReference type="Proteomes" id="UP000179636"/>
    </source>
</evidence>
<dbReference type="GO" id="GO:0000976">
    <property type="term" value="F:transcription cis-regulatory region binding"/>
    <property type="evidence" value="ECO:0007669"/>
    <property type="project" value="TreeGrafter"/>
</dbReference>
<dbReference type="PANTHER" id="PTHR30055">
    <property type="entry name" value="HTH-TYPE TRANSCRIPTIONAL REGULATOR RUTR"/>
    <property type="match status" value="1"/>
</dbReference>
<dbReference type="SUPFAM" id="SSF46689">
    <property type="entry name" value="Homeodomain-like"/>
    <property type="match status" value="1"/>
</dbReference>
<accession>A0A1S1JR94</accession>
<keyword evidence="3" id="KW-0804">Transcription</keyword>
<dbReference type="Pfam" id="PF21597">
    <property type="entry name" value="TetR_C_43"/>
    <property type="match status" value="1"/>
</dbReference>
<dbReference type="AlphaFoldDB" id="A0A1S1JR94"/>
<dbReference type="SUPFAM" id="SSF48498">
    <property type="entry name" value="Tetracyclin repressor-like, C-terminal domain"/>
    <property type="match status" value="1"/>
</dbReference>
<dbReference type="InterPro" id="IPR036271">
    <property type="entry name" value="Tet_transcr_reg_TetR-rel_C_sf"/>
</dbReference>
<keyword evidence="2 4" id="KW-0238">DNA-binding</keyword>
<dbReference type="GO" id="GO:0003700">
    <property type="term" value="F:DNA-binding transcription factor activity"/>
    <property type="evidence" value="ECO:0007669"/>
    <property type="project" value="TreeGrafter"/>
</dbReference>
<dbReference type="InterPro" id="IPR049445">
    <property type="entry name" value="TetR_SbtR-like_C"/>
</dbReference>
<gene>
    <name evidence="6" type="ORF">BKG61_24545</name>
</gene>
<evidence type="ECO:0000313" key="6">
    <source>
        <dbReference type="EMBL" id="OHT92248.1"/>
    </source>
</evidence>
<dbReference type="RefSeq" id="WP_070946536.1">
    <property type="nucleotide sequence ID" value="NZ_MLHV01000030.1"/>
</dbReference>
<dbReference type="STRING" id="1908205.BKG60_19645"/>
<dbReference type="Pfam" id="PF00440">
    <property type="entry name" value="TetR_N"/>
    <property type="match status" value="1"/>
</dbReference>
<reference evidence="6 7" key="1">
    <citation type="submission" date="2016-10" db="EMBL/GenBank/DDBJ databases">
        <title>Evaluation of Human, Animal and Environmental Mycobacterium chelonae Isolates by Core Genome Phylogenomic Analysis, Targeted Gene Comparison, and Anti-microbial Susceptibility Patterns: A Tale of Mistaken Identities.</title>
        <authorList>
            <person name="Fogelson S.B."/>
            <person name="Camus A.C."/>
            <person name="Lorenz W."/>
            <person name="Vasireddy R."/>
            <person name="Vasireddy S."/>
            <person name="Smith T."/>
            <person name="Brown-Elliott B.A."/>
            <person name="Wallace R.J.Jr."/>
            <person name="Hasan N.A."/>
            <person name="Reischl U."/>
            <person name="Sanchez S."/>
        </authorList>
    </citation>
    <scope>NUCLEOTIDE SEQUENCE [LARGE SCALE GENOMIC DNA]</scope>
    <source>
        <strain evidence="6 7">24999</strain>
    </source>
</reference>
<comment type="caution">
    <text evidence="6">The sequence shown here is derived from an EMBL/GenBank/DDBJ whole genome shotgun (WGS) entry which is preliminary data.</text>
</comment>